<evidence type="ECO:0000313" key="3">
    <source>
        <dbReference type="EMBL" id="ORY29494.1"/>
    </source>
</evidence>
<sequence length="95" mass="10953">MFRTISLSFHHITTYHTTLPTFLLPPIRYLDRLLMVGNPDPTLSLSLFCLVSSLFSLFAFLSATRLNRSQRHTEERSGSNDSFRFRNVSSAYHAK</sequence>
<feature type="transmembrane region" description="Helical" evidence="2">
    <location>
        <begin position="43"/>
        <end position="63"/>
    </location>
</feature>
<feature type="region of interest" description="Disordered" evidence="1">
    <location>
        <begin position="67"/>
        <end position="95"/>
    </location>
</feature>
<dbReference type="EMBL" id="MCFC01000025">
    <property type="protein sequence ID" value="ORY29494.1"/>
    <property type="molecule type" value="Genomic_DNA"/>
</dbReference>
<protein>
    <submittedName>
        <fullName evidence="3">Uncharacterized protein</fullName>
    </submittedName>
</protein>
<dbReference type="AlphaFoldDB" id="A0A1Y2B435"/>
<keyword evidence="4" id="KW-1185">Reference proteome</keyword>
<keyword evidence="2" id="KW-0812">Transmembrane</keyword>
<evidence type="ECO:0000256" key="1">
    <source>
        <dbReference type="SAM" id="MobiDB-lite"/>
    </source>
</evidence>
<dbReference type="InParanoid" id="A0A1Y2B435"/>
<gene>
    <name evidence="3" type="ORF">BCR39DRAFT_531676</name>
</gene>
<organism evidence="3 4">
    <name type="scientific">Naematelia encephala</name>
    <dbReference type="NCBI Taxonomy" id="71784"/>
    <lineage>
        <taxon>Eukaryota</taxon>
        <taxon>Fungi</taxon>
        <taxon>Dikarya</taxon>
        <taxon>Basidiomycota</taxon>
        <taxon>Agaricomycotina</taxon>
        <taxon>Tremellomycetes</taxon>
        <taxon>Tremellales</taxon>
        <taxon>Naemateliaceae</taxon>
        <taxon>Naematelia</taxon>
    </lineage>
</organism>
<feature type="compositionally biased region" description="Polar residues" evidence="1">
    <location>
        <begin position="79"/>
        <end position="95"/>
    </location>
</feature>
<evidence type="ECO:0000313" key="4">
    <source>
        <dbReference type="Proteomes" id="UP000193986"/>
    </source>
</evidence>
<dbReference type="Proteomes" id="UP000193986">
    <property type="component" value="Unassembled WGS sequence"/>
</dbReference>
<keyword evidence="2" id="KW-0472">Membrane</keyword>
<name>A0A1Y2B435_9TREE</name>
<evidence type="ECO:0000256" key="2">
    <source>
        <dbReference type="SAM" id="Phobius"/>
    </source>
</evidence>
<reference evidence="3 4" key="1">
    <citation type="submission" date="2016-07" db="EMBL/GenBank/DDBJ databases">
        <title>Pervasive Adenine N6-methylation of Active Genes in Fungi.</title>
        <authorList>
            <consortium name="DOE Joint Genome Institute"/>
            <person name="Mondo S.J."/>
            <person name="Dannebaum R.O."/>
            <person name="Kuo R.C."/>
            <person name="Labutti K."/>
            <person name="Haridas S."/>
            <person name="Kuo A."/>
            <person name="Salamov A."/>
            <person name="Ahrendt S.R."/>
            <person name="Lipzen A."/>
            <person name="Sullivan W."/>
            <person name="Andreopoulos W.B."/>
            <person name="Clum A."/>
            <person name="Lindquist E."/>
            <person name="Daum C."/>
            <person name="Ramamoorthy G.K."/>
            <person name="Gryganskyi A."/>
            <person name="Culley D."/>
            <person name="Magnuson J.K."/>
            <person name="James T.Y."/>
            <person name="O'Malley M.A."/>
            <person name="Stajich J.E."/>
            <person name="Spatafora J.W."/>
            <person name="Visel A."/>
            <person name="Grigoriev I.V."/>
        </authorList>
    </citation>
    <scope>NUCLEOTIDE SEQUENCE [LARGE SCALE GENOMIC DNA]</scope>
    <source>
        <strain evidence="3 4">68-887.2</strain>
    </source>
</reference>
<comment type="caution">
    <text evidence="3">The sequence shown here is derived from an EMBL/GenBank/DDBJ whole genome shotgun (WGS) entry which is preliminary data.</text>
</comment>
<keyword evidence="2" id="KW-1133">Transmembrane helix</keyword>
<accession>A0A1Y2B435</accession>
<proteinExistence type="predicted"/>